<dbReference type="Gene3D" id="2.40.50.230">
    <property type="entry name" value="Gp5 N-terminal domain"/>
    <property type="match status" value="1"/>
</dbReference>
<gene>
    <name evidence="2" type="ORF">IAI60_16290</name>
</gene>
<evidence type="ECO:0000313" key="2">
    <source>
        <dbReference type="EMBL" id="MBO1076178.1"/>
    </source>
</evidence>
<comment type="caution">
    <text evidence="2">The sequence shown here is derived from an EMBL/GenBank/DDBJ whole genome shotgun (WGS) entry which is preliminary data.</text>
</comment>
<dbReference type="RefSeq" id="WP_207448922.1">
    <property type="nucleotide sequence ID" value="NZ_CP061095.1"/>
</dbReference>
<dbReference type="EMBL" id="JACTNF010000018">
    <property type="protein sequence ID" value="MBO1076178.1"/>
    <property type="molecule type" value="Genomic_DNA"/>
</dbReference>
<proteinExistence type="predicted"/>
<evidence type="ECO:0000259" key="1">
    <source>
        <dbReference type="Pfam" id="PF04717"/>
    </source>
</evidence>
<feature type="domain" description="Gp5/Type VI secretion system Vgr protein OB-fold" evidence="1">
    <location>
        <begin position="18"/>
        <end position="92"/>
    </location>
</feature>
<reference evidence="2 3" key="1">
    <citation type="submission" date="2020-09" db="EMBL/GenBank/DDBJ databases">
        <title>Roseomonas.</title>
        <authorList>
            <person name="Zhu W."/>
        </authorList>
    </citation>
    <scope>NUCLEOTIDE SEQUENCE [LARGE SCALE GENOMIC DNA]</scope>
    <source>
        <strain evidence="2 3">1311</strain>
    </source>
</reference>
<accession>A0ABS3KFF2</accession>
<dbReference type="Proteomes" id="UP001518990">
    <property type="component" value="Unassembled WGS sequence"/>
</dbReference>
<keyword evidence="3" id="KW-1185">Reference proteome</keyword>
<name>A0ABS3KFF2_9PROT</name>
<dbReference type="Pfam" id="PF04717">
    <property type="entry name" value="Phage_base_V"/>
    <property type="match status" value="1"/>
</dbReference>
<evidence type="ECO:0000313" key="3">
    <source>
        <dbReference type="Proteomes" id="UP001518990"/>
    </source>
</evidence>
<organism evidence="2 3">
    <name type="scientific">Roseomonas marmotae</name>
    <dbReference type="NCBI Taxonomy" id="2768161"/>
    <lineage>
        <taxon>Bacteria</taxon>
        <taxon>Pseudomonadati</taxon>
        <taxon>Pseudomonadota</taxon>
        <taxon>Alphaproteobacteria</taxon>
        <taxon>Acetobacterales</taxon>
        <taxon>Roseomonadaceae</taxon>
        <taxon>Roseomonas</taxon>
    </lineage>
</organism>
<sequence>MNAFHSGTESVSRMEGLVTGTVADVDDPLGEGRIRVNIDNMPGKPLTDWAPVAAAMSGGGRGCWLMPEVGDEAVVGFLHGDPKAPLVLGFLWNGRDKPPSKSARERMIRSLNGHTIRLIDADPEAGAQGAVVIEDAHGNRITLSNGRISISAVALLALEAPIITLSGTGWSRVVSPSSNPI</sequence>
<dbReference type="InterPro" id="IPR006531">
    <property type="entry name" value="Gp5/Vgr_OB"/>
</dbReference>
<dbReference type="InterPro" id="IPR037026">
    <property type="entry name" value="Vgr_OB-fold_dom_sf"/>
</dbReference>
<protein>
    <submittedName>
        <fullName evidence="2">Phage baseplate assembly protein V</fullName>
    </submittedName>
</protein>
<dbReference type="SUPFAM" id="SSF69255">
    <property type="entry name" value="gp5 N-terminal domain-like"/>
    <property type="match status" value="1"/>
</dbReference>